<evidence type="ECO:0000256" key="8">
    <source>
        <dbReference type="PROSITE-ProRule" id="PRU00146"/>
    </source>
</evidence>
<dbReference type="PROSITE" id="PS01359">
    <property type="entry name" value="ZF_PHD_1"/>
    <property type="match status" value="1"/>
</dbReference>
<feature type="domain" description="PHD-type" evidence="10">
    <location>
        <begin position="1383"/>
        <end position="1433"/>
    </location>
</feature>
<feature type="region of interest" description="Disordered" evidence="9">
    <location>
        <begin position="1058"/>
        <end position="1091"/>
    </location>
</feature>
<dbReference type="RefSeq" id="XP_016971228.2">
    <property type="nucleotide sequence ID" value="XM_017115739.2"/>
</dbReference>
<keyword evidence="6" id="KW-0804">Transcription</keyword>
<protein>
    <recommendedName>
        <fullName evidence="10">PHD-type domain-containing protein</fullName>
    </recommendedName>
</protein>
<comment type="subcellular location">
    <subcellularLocation>
        <location evidence="1">Nucleus</location>
    </subcellularLocation>
</comment>
<dbReference type="Pfam" id="PF07524">
    <property type="entry name" value="Bromo_TP"/>
    <property type="match status" value="1"/>
</dbReference>
<name>A0ABM5GXI3_DRORH</name>
<evidence type="ECO:0000313" key="11">
    <source>
        <dbReference type="EnsemblMetazoa" id="XP_016971228.2"/>
    </source>
</evidence>
<dbReference type="PANTHER" id="PTHR46452">
    <property type="entry name" value="TRANSCRIPTION INITIATION FACTOR TFIID SUBUNIT 3"/>
    <property type="match status" value="1"/>
</dbReference>
<dbReference type="Gene3D" id="3.30.40.10">
    <property type="entry name" value="Zinc/RING finger domain, C3HC4 (zinc finger)"/>
    <property type="match status" value="1"/>
</dbReference>
<proteinExistence type="predicted"/>
<feature type="region of interest" description="Disordered" evidence="9">
    <location>
        <begin position="1196"/>
        <end position="1282"/>
    </location>
</feature>
<evidence type="ECO:0000256" key="9">
    <source>
        <dbReference type="SAM" id="MobiDB-lite"/>
    </source>
</evidence>
<evidence type="ECO:0000256" key="2">
    <source>
        <dbReference type="ARBA" id="ARBA00022723"/>
    </source>
</evidence>
<dbReference type="Pfam" id="PF00628">
    <property type="entry name" value="PHD"/>
    <property type="match status" value="1"/>
</dbReference>
<dbReference type="InterPro" id="IPR011011">
    <property type="entry name" value="Znf_FYVE_PHD"/>
</dbReference>
<dbReference type="InterPro" id="IPR019787">
    <property type="entry name" value="Znf_PHD-finger"/>
</dbReference>
<accession>A0ABM5GXI3</accession>
<dbReference type="Proteomes" id="UP001652680">
    <property type="component" value="Unassembled WGS sequence"/>
</dbReference>
<dbReference type="InterPro" id="IPR013083">
    <property type="entry name" value="Znf_RING/FYVE/PHD"/>
</dbReference>
<sequence length="1449" mass="158485">MADKYSSDLTLVVIAQIAQTIGYSSTLSAPLELLQDVMQKFTQEFARDLHGHMEHANRIRPNIKDARLSMKSLNINVQELLDYIGNVEPVGFTRDVPEYPIRKAVNMNFLKPGSAETLTRPVYIFEYLPPMQDPETREIQADAQKGFSQKREFGLNSEFDVTSSMTKPGNNHINSLSPNAMKNFPSNAFDSDVGRSVREMSSVVMTTGGFISPAIEGKLPEAFIPDIIEKYKGLDAPSPASIVVHPLEYSPKLVKSETEGAISSKKLIPYQHSETKNCNQNIALLTSESTEASLLLHSKNIPMSAALSSTTSKKSKKQKQDLTGELGRKDKFNNVCKTEEKSQRKALKLYQKLSKNQCDNSNGEMLHLKKSKKRVNRGNSSSDLSNIHLEKMLKKQAKHVQKSLQIENDAKSFGYLQTSQTMSAFPSDTILNTENPLSVNIPSEESGVIKQIASNSQNSIFSVQHGATQPSPISESDKKNTCEPERNKLDIFKKISKPRTIRQDGGAISGPPGMGVRVFGNSISGSPLISLPSGTTITPTPPLGLNTENINVPSVKINHFGILNQTPHSPKADVKMSIIDSVKPKKRGRKPGGKNLLKQTNFTSHSLVESAKREKSTNEILLPPSSSVMVVSQNILNVPIPTEPLNLCNSEQVSSESLQNFHAQDKKERKKNKSKYDTSIPENIKEFTNNVYSTEKKTATITSSIYAPKKKNIVPCPDPFMAVSSTLSNTSMYSGNQPGMVPLLPLLHFPPRPGLIPSGPGLFPAVTGLVGFGNNSNRVGITPFIAFSGQDGSVPDAVRCPPNKDSADTDSNQFLRRSSTQTDLQMDRNYCNVAPLVPDSMKLADCKALTCGNDLVPPKFMKKPLVQASGNLGDPIEVSDDSDESIQNRQLAQRKSPLSSPILPRSSLIQPLSFAPSTSICEDDSHLDIRNNLLSSSSESIKKLKKPVKMTLPDVKNIIHASPSSSSFPQFNLPNFMGGGDKFSLAGGADLIPLSRVDCGSAYSSHKVPSSSLTGAATSGINPILTNHMNISEEQKFLPTFANYEDITITPTGAMSIDLKGRKHHKKLKKIKDGKIKKKKDKKDKSKRKDRIGITSYKTDRKIKGLEKKQKKEKKKDKDKQILIHIPDEAEEFPRVPLIKHVELGSAQSVLVSAPVLKLSPMIIKPTVTVTRAMSPKLQPSPNQIPKLTLKLCGKSTPLPISENNTEASDTEIEKQTTTIPVDKIERERHNSPELARFSPLVTGPPKNKQSDTHLLSISSTAPSLNNSSNSSAPLPTPIATRPTQIPISHQQTSSNSAGWLSNSNNSNAASSTLSASSVLLPQQLMLNPNPIINNFSSVMTNSAGPAPRRGSFSPATNIPEDSLKVAETSRPSSYVDAEGNRIWICPACGKVDDGSAMIGCDGCDAWYHWICVGITFAPKDNDDWFCRVCVTKKRVHGSDKKKKRNKKK</sequence>
<evidence type="ECO:0000256" key="3">
    <source>
        <dbReference type="ARBA" id="ARBA00022771"/>
    </source>
</evidence>
<evidence type="ECO:0000256" key="4">
    <source>
        <dbReference type="ARBA" id="ARBA00022833"/>
    </source>
</evidence>
<feature type="region of interest" description="Disordered" evidence="9">
    <location>
        <begin position="872"/>
        <end position="903"/>
    </location>
</feature>
<dbReference type="PROSITE" id="PS50016">
    <property type="entry name" value="ZF_PHD_2"/>
    <property type="match status" value="1"/>
</dbReference>
<feature type="compositionally biased region" description="Low complexity" evidence="9">
    <location>
        <begin position="1259"/>
        <end position="1274"/>
    </location>
</feature>
<dbReference type="PANTHER" id="PTHR46452:SF1">
    <property type="entry name" value="TRANSCRIPTION INITIATION FACTOR TFIID SUBUNIT 3"/>
    <property type="match status" value="1"/>
</dbReference>
<feature type="compositionally biased region" description="Basic and acidic residues" evidence="9">
    <location>
        <begin position="1223"/>
        <end position="1232"/>
    </location>
</feature>
<evidence type="ECO:0000256" key="6">
    <source>
        <dbReference type="ARBA" id="ARBA00023163"/>
    </source>
</evidence>
<feature type="region of interest" description="Disordered" evidence="9">
    <location>
        <begin position="306"/>
        <end position="326"/>
    </location>
</feature>
<evidence type="ECO:0000256" key="1">
    <source>
        <dbReference type="ARBA" id="ARBA00004123"/>
    </source>
</evidence>
<reference evidence="12" key="1">
    <citation type="journal article" date="2021" name="Elife">
        <title>Highly contiguous assemblies of 101 drosophilid genomes.</title>
        <authorList>
            <person name="Kim B.Y."/>
            <person name="Wang J.R."/>
            <person name="Miller D.E."/>
            <person name="Barmina O."/>
            <person name="Delaney E."/>
            <person name="Thompson A."/>
            <person name="Comeault A.A."/>
            <person name="Peede D."/>
            <person name="D'Agostino E.R."/>
            <person name="Pelaez J."/>
            <person name="Aguilar J.M."/>
            <person name="Haji D."/>
            <person name="Matsunaga T."/>
            <person name="Armstrong E.E."/>
            <person name="Zych M."/>
            <person name="Ogawa Y."/>
            <person name="Stamenkovic-Radak M."/>
            <person name="Jelic M."/>
            <person name="Veselinovic M.S."/>
            <person name="Tanaskovic M."/>
            <person name="Eric P."/>
            <person name="Gao J.J."/>
            <person name="Katoh T.K."/>
            <person name="Toda M.J."/>
            <person name="Watabe H."/>
            <person name="Watada M."/>
            <person name="Davis J.S."/>
            <person name="Moyle L.C."/>
            <person name="Manoli G."/>
            <person name="Bertolini E."/>
            <person name="Kostal V."/>
            <person name="Hawley R.S."/>
            <person name="Takahashi A."/>
            <person name="Jones C.D."/>
            <person name="Price D.K."/>
            <person name="Whiteman N."/>
            <person name="Kopp A."/>
            <person name="Matute D.R."/>
            <person name="Petrov D.A."/>
        </authorList>
    </citation>
    <scope>NUCLEOTIDE SEQUENCE [LARGE SCALE GENOMIC DNA]</scope>
</reference>
<keyword evidence="4" id="KW-0862">Zinc</keyword>
<dbReference type="SUPFAM" id="SSF57903">
    <property type="entry name" value="FYVE/PHD zinc finger"/>
    <property type="match status" value="1"/>
</dbReference>
<dbReference type="InterPro" id="IPR006565">
    <property type="entry name" value="BTP"/>
</dbReference>
<keyword evidence="2" id="KW-0479">Metal-binding</keyword>
<dbReference type="InterPro" id="IPR019786">
    <property type="entry name" value="Zinc_finger_PHD-type_CS"/>
</dbReference>
<evidence type="ECO:0000256" key="7">
    <source>
        <dbReference type="ARBA" id="ARBA00023242"/>
    </source>
</evidence>
<evidence type="ECO:0000259" key="10">
    <source>
        <dbReference type="PROSITE" id="PS50016"/>
    </source>
</evidence>
<dbReference type="InterPro" id="IPR009072">
    <property type="entry name" value="Histone-fold"/>
</dbReference>
<keyword evidence="3 8" id="KW-0863">Zinc-finger</keyword>
<dbReference type="Gene3D" id="1.10.20.10">
    <property type="entry name" value="Histone, subunit A"/>
    <property type="match status" value="1"/>
</dbReference>
<feature type="compositionally biased region" description="Basic residues" evidence="9">
    <location>
        <begin position="1061"/>
        <end position="1090"/>
    </location>
</feature>
<organism evidence="11 12">
    <name type="scientific">Drosophila rhopaloa</name>
    <name type="common">Fruit fly</name>
    <dbReference type="NCBI Taxonomy" id="1041015"/>
    <lineage>
        <taxon>Eukaryota</taxon>
        <taxon>Metazoa</taxon>
        <taxon>Ecdysozoa</taxon>
        <taxon>Arthropoda</taxon>
        <taxon>Hexapoda</taxon>
        <taxon>Insecta</taxon>
        <taxon>Pterygota</taxon>
        <taxon>Neoptera</taxon>
        <taxon>Endopterygota</taxon>
        <taxon>Diptera</taxon>
        <taxon>Brachycera</taxon>
        <taxon>Muscomorpha</taxon>
        <taxon>Ephydroidea</taxon>
        <taxon>Drosophilidae</taxon>
        <taxon>Drosophila</taxon>
        <taxon>Sophophora</taxon>
    </lineage>
</organism>
<dbReference type="InterPro" id="IPR001965">
    <property type="entry name" value="Znf_PHD"/>
</dbReference>
<keyword evidence="7" id="KW-0539">Nucleus</keyword>
<evidence type="ECO:0000256" key="5">
    <source>
        <dbReference type="ARBA" id="ARBA00023015"/>
    </source>
</evidence>
<dbReference type="CDD" id="cd15522">
    <property type="entry name" value="PHD_TAF3"/>
    <property type="match status" value="1"/>
</dbReference>
<dbReference type="GeneID" id="108038873"/>
<reference evidence="11" key="2">
    <citation type="submission" date="2025-05" db="UniProtKB">
        <authorList>
            <consortium name="EnsemblMetazoa"/>
        </authorList>
    </citation>
    <scope>IDENTIFICATION</scope>
</reference>
<feature type="region of interest" description="Disordered" evidence="9">
    <location>
        <begin position="656"/>
        <end position="677"/>
    </location>
</feature>
<keyword evidence="12" id="KW-1185">Reference proteome</keyword>
<dbReference type="EnsemblMetazoa" id="XM_017115739.2">
    <property type="protein sequence ID" value="XP_016971228.2"/>
    <property type="gene ID" value="LOC108038873"/>
</dbReference>
<keyword evidence="5" id="KW-0805">Transcription regulation</keyword>
<evidence type="ECO:0000313" key="12">
    <source>
        <dbReference type="Proteomes" id="UP001652680"/>
    </source>
</evidence>
<dbReference type="SMART" id="SM00249">
    <property type="entry name" value="PHD"/>
    <property type="match status" value="1"/>
</dbReference>
<dbReference type="SMART" id="SM00576">
    <property type="entry name" value="BTP"/>
    <property type="match status" value="1"/>
</dbReference>